<dbReference type="InterPro" id="IPR050491">
    <property type="entry name" value="AmpC-like"/>
</dbReference>
<protein>
    <recommendedName>
        <fullName evidence="2">Beta-lactamase-related domain-containing protein</fullName>
    </recommendedName>
</protein>
<dbReference type="InterPro" id="IPR012338">
    <property type="entry name" value="Beta-lactam/transpept-like"/>
</dbReference>
<proteinExistence type="predicted"/>
<dbReference type="Proteomes" id="UP000681340">
    <property type="component" value="Unassembled WGS sequence"/>
</dbReference>
<dbReference type="RefSeq" id="WP_212986237.1">
    <property type="nucleotide sequence ID" value="NZ_BAABEA010000029.1"/>
</dbReference>
<keyword evidence="4" id="KW-1185">Reference proteome</keyword>
<dbReference type="InterPro" id="IPR049511">
    <property type="entry name" value="PGH-like_rpt"/>
</dbReference>
<dbReference type="SUPFAM" id="SSF56601">
    <property type="entry name" value="beta-lactamase/transpeptidase-like"/>
    <property type="match status" value="1"/>
</dbReference>
<comment type="caution">
    <text evidence="3">The sequence shown here is derived from an EMBL/GenBank/DDBJ whole genome shotgun (WGS) entry which is preliminary data.</text>
</comment>
<evidence type="ECO:0000313" key="4">
    <source>
        <dbReference type="Proteomes" id="UP000681340"/>
    </source>
</evidence>
<gene>
    <name evidence="3" type="ORF">Aau02nite_00720</name>
</gene>
<evidence type="ECO:0000259" key="2">
    <source>
        <dbReference type="Pfam" id="PF00144"/>
    </source>
</evidence>
<dbReference type="PANTHER" id="PTHR46825:SF9">
    <property type="entry name" value="BETA-LACTAMASE-RELATED DOMAIN-CONTAINING PROTEIN"/>
    <property type="match status" value="1"/>
</dbReference>
<dbReference type="InterPro" id="IPR001466">
    <property type="entry name" value="Beta-lactam-related"/>
</dbReference>
<evidence type="ECO:0000256" key="1">
    <source>
        <dbReference type="SAM" id="SignalP"/>
    </source>
</evidence>
<accession>A0A919S315</accession>
<feature type="signal peptide" evidence="1">
    <location>
        <begin position="1"/>
        <end position="26"/>
    </location>
</feature>
<feature type="chain" id="PRO_5037985533" description="Beta-lactamase-related domain-containing protein" evidence="1">
    <location>
        <begin position="27"/>
        <end position="740"/>
    </location>
</feature>
<evidence type="ECO:0000313" key="3">
    <source>
        <dbReference type="EMBL" id="GIM62923.1"/>
    </source>
</evidence>
<dbReference type="Pfam" id="PF00144">
    <property type="entry name" value="Beta-lactamase"/>
    <property type="match status" value="1"/>
</dbReference>
<organism evidence="3 4">
    <name type="scientific">Actinoplanes auranticolor</name>
    <dbReference type="NCBI Taxonomy" id="47988"/>
    <lineage>
        <taxon>Bacteria</taxon>
        <taxon>Bacillati</taxon>
        <taxon>Actinomycetota</taxon>
        <taxon>Actinomycetes</taxon>
        <taxon>Micromonosporales</taxon>
        <taxon>Micromonosporaceae</taxon>
        <taxon>Actinoplanes</taxon>
    </lineage>
</organism>
<feature type="domain" description="Beta-lactamase-related" evidence="2">
    <location>
        <begin position="113"/>
        <end position="459"/>
    </location>
</feature>
<dbReference type="EMBL" id="BOQL01000001">
    <property type="protein sequence ID" value="GIM62923.1"/>
    <property type="molecule type" value="Genomic_DNA"/>
</dbReference>
<sequence length="740" mass="81047">MRTRKGLAVAAATTLWLGLAAAPAPGAPTAEPDPGRLQQSVTAVRDLLLKAGDRMRPGEELTPPPAGADAIRVEAAGQPPAAVLTDGAAPPLYRHRELGCEVPAFAESRFAGFDAQVTQMMQDWGFMTASLAVANECATIYDQGYGRVGPWWARNAPAGDVTDLGPATPDNELFRIASITKPLTAAAIHDLDERDLLEKTDYVFCVKGGPADCILTVDLPAGFDERIADLRVRDLVGHRGGFDNNKTTDYLFRAWEVYQAGNLNAPPTPRDFTEFMLGLGLDAAPDAEYHYSNLGYLILGLVIEKAGKLPYRDYVYQRLLAPLGIASGDVVLSRTKRLTRNTREPAYWCVDKNWNANVPISTFAGEAGQRRCYADGGWVLESMAAHGGLSMTASAVATFYAHWWNFGTPRTAETYWNFPAGTKTAYSHNGRLAATQTVAARCVNGLNVVLLTNQHAWGSFDWAAAEERLCRAADDFLAQGPYYSTIWERDGRDWRSHRATPAAGYQALVDTTKADGFRLVDVNGHRGDSGTTYASTWVRNTDGTPWAATHGQTFAAFSARFDQLKKAGYRMTKVSGWRDGDQPRYASVWTANPDKRLWISHIRMTDAEYQQHADEYDAKGYRLISVDGYELAGQARYAAVWLADPGTAGSGNTATPYRAIHGATAAAYQAWFDAAAADGFRLTDKDVYTVGPAVRWAAIATRDGGPPTRSFSTWNFYTYQPRWAQEKEAGYRPVTISAYR</sequence>
<dbReference type="AlphaFoldDB" id="A0A919S315"/>
<reference evidence="3" key="1">
    <citation type="submission" date="2021-03" db="EMBL/GenBank/DDBJ databases">
        <title>Whole genome shotgun sequence of Actinoplanes auranticolor NBRC 12245.</title>
        <authorList>
            <person name="Komaki H."/>
            <person name="Tamura T."/>
        </authorList>
    </citation>
    <scope>NUCLEOTIDE SEQUENCE</scope>
    <source>
        <strain evidence="3">NBRC 12245</strain>
    </source>
</reference>
<keyword evidence="1" id="KW-0732">Signal</keyword>
<dbReference type="Pfam" id="PF17660">
    <property type="entry name" value="BTRD1"/>
    <property type="match status" value="5"/>
</dbReference>
<name>A0A919S315_9ACTN</name>
<dbReference type="Gene3D" id="3.40.710.10">
    <property type="entry name" value="DD-peptidase/beta-lactamase superfamily"/>
    <property type="match status" value="1"/>
</dbReference>
<dbReference type="PANTHER" id="PTHR46825">
    <property type="entry name" value="D-ALANYL-D-ALANINE-CARBOXYPEPTIDASE/ENDOPEPTIDASE AMPH"/>
    <property type="match status" value="1"/>
</dbReference>